<dbReference type="Proteomes" id="UP000318380">
    <property type="component" value="Unassembled WGS sequence"/>
</dbReference>
<evidence type="ECO:0000313" key="8">
    <source>
        <dbReference type="EMBL" id="TWD80429.1"/>
    </source>
</evidence>
<dbReference type="GO" id="GO:0015385">
    <property type="term" value="F:sodium:proton antiporter activity"/>
    <property type="evidence" value="ECO:0007669"/>
    <property type="project" value="TreeGrafter"/>
</dbReference>
<comment type="subcellular location">
    <subcellularLocation>
        <location evidence="1">Membrane</location>
        <topology evidence="1">Multi-pass membrane protein</topology>
    </subcellularLocation>
</comment>
<keyword evidence="2 6" id="KW-0812">Transmembrane</keyword>
<protein>
    <submittedName>
        <fullName evidence="8">Ca2+:H+ antiporter</fullName>
    </submittedName>
</protein>
<dbReference type="AlphaFoldDB" id="A0A561BNI9"/>
<feature type="transmembrane region" description="Helical" evidence="6">
    <location>
        <begin position="415"/>
        <end position="432"/>
    </location>
</feature>
<feature type="transmembrane region" description="Helical" evidence="6">
    <location>
        <begin position="347"/>
        <end position="369"/>
    </location>
</feature>
<evidence type="ECO:0000256" key="2">
    <source>
        <dbReference type="ARBA" id="ARBA00022692"/>
    </source>
</evidence>
<evidence type="ECO:0000256" key="6">
    <source>
        <dbReference type="SAM" id="Phobius"/>
    </source>
</evidence>
<evidence type="ECO:0000259" key="7">
    <source>
        <dbReference type="Pfam" id="PF01699"/>
    </source>
</evidence>
<reference evidence="8 9" key="1">
    <citation type="submission" date="2019-06" db="EMBL/GenBank/DDBJ databases">
        <title>Sequencing the genomes of 1000 actinobacteria strains.</title>
        <authorList>
            <person name="Klenk H.-P."/>
        </authorList>
    </citation>
    <scope>NUCLEOTIDE SEQUENCE [LARGE SCALE GENOMIC DNA]</scope>
    <source>
        <strain evidence="8 9">DSM 24683</strain>
    </source>
</reference>
<feature type="transmembrane region" description="Helical" evidence="6">
    <location>
        <begin position="26"/>
        <end position="43"/>
    </location>
</feature>
<dbReference type="EMBL" id="VIVK01000001">
    <property type="protein sequence ID" value="TWD80429.1"/>
    <property type="molecule type" value="Genomic_DNA"/>
</dbReference>
<feature type="transmembrane region" description="Helical" evidence="6">
    <location>
        <begin position="181"/>
        <end position="200"/>
    </location>
</feature>
<dbReference type="InterPro" id="IPR052946">
    <property type="entry name" value="Alkaline_pH_Ca-Antiporter"/>
</dbReference>
<dbReference type="GO" id="GO:0005886">
    <property type="term" value="C:plasma membrane"/>
    <property type="evidence" value="ECO:0007669"/>
    <property type="project" value="TreeGrafter"/>
</dbReference>
<feature type="compositionally biased region" description="Acidic residues" evidence="5">
    <location>
        <begin position="285"/>
        <end position="297"/>
    </location>
</feature>
<evidence type="ECO:0000256" key="3">
    <source>
        <dbReference type="ARBA" id="ARBA00022989"/>
    </source>
</evidence>
<dbReference type="PANTHER" id="PTHR37958:SF1">
    <property type="entry name" value="SODIUM-POTASSIUM_PROTON ANTIPORTER CHAA"/>
    <property type="match status" value="1"/>
</dbReference>
<evidence type="ECO:0000256" key="4">
    <source>
        <dbReference type="ARBA" id="ARBA00023136"/>
    </source>
</evidence>
<feature type="transmembrane region" description="Helical" evidence="6">
    <location>
        <begin position="146"/>
        <end position="169"/>
    </location>
</feature>
<feature type="transmembrane region" description="Helical" evidence="6">
    <location>
        <begin position="381"/>
        <end position="403"/>
    </location>
</feature>
<feature type="transmembrane region" description="Helical" evidence="6">
    <location>
        <begin position="49"/>
        <end position="68"/>
    </location>
</feature>
<feature type="region of interest" description="Disordered" evidence="5">
    <location>
        <begin position="219"/>
        <end position="300"/>
    </location>
</feature>
<accession>A0A561BNI9</accession>
<evidence type="ECO:0000256" key="5">
    <source>
        <dbReference type="SAM" id="MobiDB-lite"/>
    </source>
</evidence>
<sequence length="456" mass="46014">MPTGLCSAAIESVGMTKTVVHGMPRWTLAVPPLALVVLVLSWGRDLGTLLVLLVCAGLGSAVIAAVHHAEVVAHKVGEPFGTLILALAVTVIEVALIVTLMASGGDKAASLARDTVFAAVMITCNGIVGLALVVGSLRHRTQNFRVHASTSALAVMTALVTLSLVVPTFTTSTPGPTFSGAQLAFAGVVSLVMYGMFVFVQTIRHRDYFLPVTDAPAHATKTATTGTPSSAASGTAARATSPAASGTAATTTATPVETADAAVAPGVNGQRSADGQVATGGTGETIDENGDSVDEDGETHAAAPSGKIALISLALLFVCLIAVVGLAKTVSPQLEAAVESAGAPLGVVGVIIALLVLLPETVAAVRAALRNRLQTSLNLALGSALASIGLTIPAIAVASIWLTGPLVLGLDAKEMVLFFLTVVISMLTLATGRATLLQGTVHLMVFSAFIFLAVSP</sequence>
<organism evidence="8 9">
    <name type="scientific">Kribbella amoyensis</name>
    <dbReference type="NCBI Taxonomy" id="996641"/>
    <lineage>
        <taxon>Bacteria</taxon>
        <taxon>Bacillati</taxon>
        <taxon>Actinomycetota</taxon>
        <taxon>Actinomycetes</taxon>
        <taxon>Propionibacteriales</taxon>
        <taxon>Kribbellaceae</taxon>
        <taxon>Kribbella</taxon>
    </lineage>
</organism>
<feature type="transmembrane region" description="Helical" evidence="6">
    <location>
        <begin position="80"/>
        <end position="103"/>
    </location>
</feature>
<keyword evidence="4 6" id="KW-0472">Membrane</keyword>
<keyword evidence="9" id="KW-1185">Reference proteome</keyword>
<evidence type="ECO:0000256" key="1">
    <source>
        <dbReference type="ARBA" id="ARBA00004141"/>
    </source>
</evidence>
<gene>
    <name evidence="8" type="ORF">FB561_1504</name>
</gene>
<proteinExistence type="predicted"/>
<dbReference type="InterPro" id="IPR004837">
    <property type="entry name" value="NaCa_Exmemb"/>
</dbReference>
<feature type="compositionally biased region" description="Low complexity" evidence="5">
    <location>
        <begin position="219"/>
        <end position="265"/>
    </location>
</feature>
<feature type="domain" description="Sodium/calcium exchanger membrane region" evidence="7">
    <location>
        <begin position="49"/>
        <end position="202"/>
    </location>
</feature>
<dbReference type="PANTHER" id="PTHR37958">
    <property type="entry name" value="SODIUM-POTASSIUM/PROTON ANTIPORTER CHAA"/>
    <property type="match status" value="1"/>
</dbReference>
<name>A0A561BNI9_9ACTN</name>
<dbReference type="GO" id="GO:0015386">
    <property type="term" value="F:potassium:proton antiporter activity"/>
    <property type="evidence" value="ECO:0007669"/>
    <property type="project" value="TreeGrafter"/>
</dbReference>
<evidence type="ECO:0000313" key="9">
    <source>
        <dbReference type="Proteomes" id="UP000318380"/>
    </source>
</evidence>
<feature type="transmembrane region" description="Helical" evidence="6">
    <location>
        <begin position="308"/>
        <end position="327"/>
    </location>
</feature>
<dbReference type="Pfam" id="PF01699">
    <property type="entry name" value="Na_Ca_ex"/>
    <property type="match status" value="2"/>
</dbReference>
<feature type="domain" description="Sodium/calcium exchanger membrane region" evidence="7">
    <location>
        <begin position="312"/>
        <end position="453"/>
    </location>
</feature>
<feature type="transmembrane region" description="Helical" evidence="6">
    <location>
        <begin position="115"/>
        <end position="134"/>
    </location>
</feature>
<comment type="caution">
    <text evidence="8">The sequence shown here is derived from an EMBL/GenBank/DDBJ whole genome shotgun (WGS) entry which is preliminary data.</text>
</comment>
<keyword evidence="3 6" id="KW-1133">Transmembrane helix</keyword>